<accession>A0A1A6BME8</accession>
<dbReference type="OrthoDB" id="9809391at2"/>
<dbReference type="Gene3D" id="1.10.1660.10">
    <property type="match status" value="1"/>
</dbReference>
<evidence type="ECO:0000313" key="7">
    <source>
        <dbReference type="EMBL" id="OBS03505.1"/>
    </source>
</evidence>
<keyword evidence="3" id="KW-0238">DNA-binding</keyword>
<reference evidence="7 8" key="1">
    <citation type="submission" date="2016-06" db="EMBL/GenBank/DDBJ databases">
        <authorList>
            <person name="Kjaerup R.B."/>
            <person name="Dalgaard T.S."/>
            <person name="Juul-Madsen H.R."/>
        </authorList>
    </citation>
    <scope>NUCLEOTIDE SEQUENCE [LARGE SCALE GENOMIC DNA]</scope>
    <source>
        <strain evidence="7 8">1245752.6</strain>
    </source>
</reference>
<dbReference type="AlphaFoldDB" id="A0A1A6BME8"/>
<dbReference type="GO" id="GO:0003700">
    <property type="term" value="F:DNA-binding transcription factor activity"/>
    <property type="evidence" value="ECO:0007669"/>
    <property type="project" value="InterPro"/>
</dbReference>
<evidence type="ECO:0000256" key="5">
    <source>
        <dbReference type="SAM" id="MobiDB-lite"/>
    </source>
</evidence>
<feature type="domain" description="HTH merR-type" evidence="6">
    <location>
        <begin position="10"/>
        <end position="79"/>
    </location>
</feature>
<evidence type="ECO:0000259" key="6">
    <source>
        <dbReference type="PROSITE" id="PS50937"/>
    </source>
</evidence>
<sequence>MNHHSFHADVFTVGELSRRTGIPIKAVREYTDQGLVNTIGRSPGGYRTYTREALRCLQLISTLRGMGLTLREIGDLTRPHPQPPGIRLAALLAASRQRTNERIAALQATLDRIDAYELPHVPIGLTPARRPGTHRHHRYRPRRPGAPGAPLLPV</sequence>
<keyword evidence="1" id="KW-0678">Repressor</keyword>
<dbReference type="SUPFAM" id="SSF46955">
    <property type="entry name" value="Putative DNA-binding domain"/>
    <property type="match status" value="1"/>
</dbReference>
<evidence type="ECO:0000256" key="4">
    <source>
        <dbReference type="ARBA" id="ARBA00023163"/>
    </source>
</evidence>
<name>A0A1A6BME8_MYCGO</name>
<dbReference type="EMBL" id="MAEM01000071">
    <property type="protein sequence ID" value="OBS03505.1"/>
    <property type="molecule type" value="Genomic_DNA"/>
</dbReference>
<dbReference type="InterPro" id="IPR000551">
    <property type="entry name" value="MerR-type_HTH_dom"/>
</dbReference>
<dbReference type="GO" id="GO:0003677">
    <property type="term" value="F:DNA binding"/>
    <property type="evidence" value="ECO:0007669"/>
    <property type="project" value="UniProtKB-KW"/>
</dbReference>
<feature type="compositionally biased region" description="Low complexity" evidence="5">
    <location>
        <begin position="145"/>
        <end position="154"/>
    </location>
</feature>
<dbReference type="PANTHER" id="PTHR30204:SF69">
    <property type="entry name" value="MERR-FAMILY TRANSCRIPTIONAL REGULATOR"/>
    <property type="match status" value="1"/>
</dbReference>
<gene>
    <name evidence="7" type="ORF">A9W98_09145</name>
</gene>
<dbReference type="InterPro" id="IPR047057">
    <property type="entry name" value="MerR_fam"/>
</dbReference>
<dbReference type="GeneID" id="83632047"/>
<comment type="caution">
    <text evidence="7">The sequence shown here is derived from an EMBL/GenBank/DDBJ whole genome shotgun (WGS) entry which is preliminary data.</text>
</comment>
<dbReference type="PROSITE" id="PS50937">
    <property type="entry name" value="HTH_MERR_2"/>
    <property type="match status" value="1"/>
</dbReference>
<dbReference type="SMART" id="SM00422">
    <property type="entry name" value="HTH_MERR"/>
    <property type="match status" value="1"/>
</dbReference>
<dbReference type="Proteomes" id="UP000093757">
    <property type="component" value="Unassembled WGS sequence"/>
</dbReference>
<evidence type="ECO:0000313" key="8">
    <source>
        <dbReference type="Proteomes" id="UP000093757"/>
    </source>
</evidence>
<dbReference type="PANTHER" id="PTHR30204">
    <property type="entry name" value="REDOX-CYCLING DRUG-SENSING TRANSCRIPTIONAL ACTIVATOR SOXR"/>
    <property type="match status" value="1"/>
</dbReference>
<evidence type="ECO:0000256" key="2">
    <source>
        <dbReference type="ARBA" id="ARBA00023015"/>
    </source>
</evidence>
<evidence type="ECO:0000256" key="3">
    <source>
        <dbReference type="ARBA" id="ARBA00023125"/>
    </source>
</evidence>
<organism evidence="7 8">
    <name type="scientific">Mycobacterium gordonae</name>
    <dbReference type="NCBI Taxonomy" id="1778"/>
    <lineage>
        <taxon>Bacteria</taxon>
        <taxon>Bacillati</taxon>
        <taxon>Actinomycetota</taxon>
        <taxon>Actinomycetes</taxon>
        <taxon>Mycobacteriales</taxon>
        <taxon>Mycobacteriaceae</taxon>
        <taxon>Mycobacterium</taxon>
    </lineage>
</organism>
<evidence type="ECO:0000256" key="1">
    <source>
        <dbReference type="ARBA" id="ARBA00022491"/>
    </source>
</evidence>
<dbReference type="InterPro" id="IPR009061">
    <property type="entry name" value="DNA-bd_dom_put_sf"/>
</dbReference>
<feature type="compositionally biased region" description="Basic residues" evidence="5">
    <location>
        <begin position="131"/>
        <end position="143"/>
    </location>
</feature>
<feature type="region of interest" description="Disordered" evidence="5">
    <location>
        <begin position="126"/>
        <end position="154"/>
    </location>
</feature>
<keyword evidence="4" id="KW-0804">Transcription</keyword>
<proteinExistence type="predicted"/>
<dbReference type="RefSeq" id="WP_063892812.1">
    <property type="nucleotide sequence ID" value="NZ_JACKSU010000086.1"/>
</dbReference>
<keyword evidence="2" id="KW-0805">Transcription regulation</keyword>
<protein>
    <recommendedName>
        <fullName evidence="6">HTH merR-type domain-containing protein</fullName>
    </recommendedName>
</protein>
<dbReference type="Pfam" id="PF13411">
    <property type="entry name" value="MerR_1"/>
    <property type="match status" value="1"/>
</dbReference>